<proteinExistence type="predicted"/>
<gene>
    <name evidence="2" type="ORF">UFOPK2938_00298</name>
</gene>
<protein>
    <submittedName>
        <fullName evidence="2">Unannotated protein</fullName>
    </submittedName>
</protein>
<reference evidence="2" key="1">
    <citation type="submission" date="2020-05" db="EMBL/GenBank/DDBJ databases">
        <authorList>
            <person name="Chiriac C."/>
            <person name="Salcher M."/>
            <person name="Ghai R."/>
            <person name="Kavagutti S V."/>
        </authorList>
    </citation>
    <scope>NUCLEOTIDE SEQUENCE</scope>
</reference>
<accession>A0A6J6VMM0</accession>
<name>A0A6J6VMM0_9ZZZZ</name>
<evidence type="ECO:0000313" key="2">
    <source>
        <dbReference type="EMBL" id="CAB4773751.1"/>
    </source>
</evidence>
<sequence length="65" mass="6778">MDFGEQGATGIQRFVATTCGGIGNNSVHDDFATGVINSGGFTTQGDRESLRRNPHSAQGPDIVVI</sequence>
<dbReference type="AlphaFoldDB" id="A0A6J6VMM0"/>
<dbReference type="EMBL" id="CAEZZX010000038">
    <property type="protein sequence ID" value="CAB4773751.1"/>
    <property type="molecule type" value="Genomic_DNA"/>
</dbReference>
<feature type="region of interest" description="Disordered" evidence="1">
    <location>
        <begin position="38"/>
        <end position="65"/>
    </location>
</feature>
<evidence type="ECO:0000256" key="1">
    <source>
        <dbReference type="SAM" id="MobiDB-lite"/>
    </source>
</evidence>
<organism evidence="2">
    <name type="scientific">freshwater metagenome</name>
    <dbReference type="NCBI Taxonomy" id="449393"/>
    <lineage>
        <taxon>unclassified sequences</taxon>
        <taxon>metagenomes</taxon>
        <taxon>ecological metagenomes</taxon>
    </lineage>
</organism>